<evidence type="ECO:0000259" key="12">
    <source>
        <dbReference type="Pfam" id="PF07715"/>
    </source>
</evidence>
<comment type="subcellular location">
    <subcellularLocation>
        <location evidence="1 8">Cell outer membrane</location>
        <topology evidence="1 8">Multi-pass membrane protein</topology>
    </subcellularLocation>
</comment>
<evidence type="ECO:0000256" key="4">
    <source>
        <dbReference type="ARBA" id="ARBA00022692"/>
    </source>
</evidence>
<evidence type="ECO:0000313" key="13">
    <source>
        <dbReference type="EMBL" id="TFU89692.1"/>
    </source>
</evidence>
<comment type="similarity">
    <text evidence="8 9">Belongs to the TonB-dependent receptor family.</text>
</comment>
<organism evidence="13 14">
    <name type="scientific">Dysgonomonas mossii</name>
    <dbReference type="NCBI Taxonomy" id="163665"/>
    <lineage>
        <taxon>Bacteria</taxon>
        <taxon>Pseudomonadati</taxon>
        <taxon>Bacteroidota</taxon>
        <taxon>Bacteroidia</taxon>
        <taxon>Bacteroidales</taxon>
        <taxon>Dysgonomonadaceae</taxon>
        <taxon>Dysgonomonas</taxon>
    </lineage>
</organism>
<dbReference type="Pfam" id="PF07715">
    <property type="entry name" value="Plug"/>
    <property type="match status" value="1"/>
</dbReference>
<dbReference type="InterPro" id="IPR023997">
    <property type="entry name" value="TonB-dep_OMP_SusC/RagA_CS"/>
</dbReference>
<feature type="domain" description="TonB-dependent receptor plug" evidence="12">
    <location>
        <begin position="112"/>
        <end position="216"/>
    </location>
</feature>
<name>A0A4Y9IN29_9BACT</name>
<evidence type="ECO:0000256" key="3">
    <source>
        <dbReference type="ARBA" id="ARBA00022452"/>
    </source>
</evidence>
<feature type="signal peptide" evidence="10">
    <location>
        <begin position="1"/>
        <end position="19"/>
    </location>
</feature>
<keyword evidence="7 8" id="KW-0998">Cell outer membrane</keyword>
<evidence type="ECO:0000256" key="9">
    <source>
        <dbReference type="RuleBase" id="RU003357"/>
    </source>
</evidence>
<dbReference type="InterPro" id="IPR039426">
    <property type="entry name" value="TonB-dep_rcpt-like"/>
</dbReference>
<dbReference type="RefSeq" id="WP_135104692.1">
    <property type="nucleotide sequence ID" value="NZ_JADGKW010000002.1"/>
</dbReference>
<dbReference type="OrthoDB" id="9768177at2"/>
<dbReference type="InterPro" id="IPR000531">
    <property type="entry name" value="Beta-barrel_TonB"/>
</dbReference>
<dbReference type="AlphaFoldDB" id="A0A4Y9IN29"/>
<keyword evidence="10" id="KW-0732">Signal</keyword>
<dbReference type="Pfam" id="PF00593">
    <property type="entry name" value="TonB_dep_Rec_b-barrel"/>
    <property type="match status" value="1"/>
</dbReference>
<dbReference type="FunFam" id="2.60.40.1120:FF:000003">
    <property type="entry name" value="Outer membrane protein Omp121"/>
    <property type="match status" value="1"/>
</dbReference>
<keyword evidence="2 8" id="KW-0813">Transport</keyword>
<keyword evidence="6 8" id="KW-0472">Membrane</keyword>
<dbReference type="EMBL" id="SPPK01000002">
    <property type="protein sequence ID" value="TFU89692.1"/>
    <property type="molecule type" value="Genomic_DNA"/>
</dbReference>
<evidence type="ECO:0000259" key="11">
    <source>
        <dbReference type="Pfam" id="PF00593"/>
    </source>
</evidence>
<evidence type="ECO:0000256" key="8">
    <source>
        <dbReference type="PROSITE-ProRule" id="PRU01360"/>
    </source>
</evidence>
<dbReference type="Proteomes" id="UP000298285">
    <property type="component" value="Unassembled WGS sequence"/>
</dbReference>
<evidence type="ECO:0000256" key="2">
    <source>
        <dbReference type="ARBA" id="ARBA00022448"/>
    </source>
</evidence>
<dbReference type="InterPro" id="IPR037066">
    <property type="entry name" value="Plug_dom_sf"/>
</dbReference>
<dbReference type="PROSITE" id="PS52016">
    <property type="entry name" value="TONB_DEPENDENT_REC_3"/>
    <property type="match status" value="1"/>
</dbReference>
<dbReference type="Gene3D" id="2.170.130.10">
    <property type="entry name" value="TonB-dependent receptor, plug domain"/>
    <property type="match status" value="1"/>
</dbReference>
<dbReference type="NCBIfam" id="TIGR04056">
    <property type="entry name" value="OMP_RagA_SusC"/>
    <property type="match status" value="1"/>
</dbReference>
<gene>
    <name evidence="13" type="ORF">E4T88_06660</name>
</gene>
<evidence type="ECO:0000256" key="6">
    <source>
        <dbReference type="ARBA" id="ARBA00023136"/>
    </source>
</evidence>
<dbReference type="Pfam" id="PF13715">
    <property type="entry name" value="CarbopepD_reg_2"/>
    <property type="match status" value="1"/>
</dbReference>
<dbReference type="SUPFAM" id="SSF49464">
    <property type="entry name" value="Carboxypeptidase regulatory domain-like"/>
    <property type="match status" value="1"/>
</dbReference>
<evidence type="ECO:0000313" key="14">
    <source>
        <dbReference type="Proteomes" id="UP000298285"/>
    </source>
</evidence>
<accession>A0A4Y9IN29</accession>
<evidence type="ECO:0000256" key="10">
    <source>
        <dbReference type="SAM" id="SignalP"/>
    </source>
</evidence>
<evidence type="ECO:0000256" key="5">
    <source>
        <dbReference type="ARBA" id="ARBA00023077"/>
    </source>
</evidence>
<feature type="domain" description="TonB-dependent receptor-like beta-barrel" evidence="11">
    <location>
        <begin position="382"/>
        <end position="955"/>
    </location>
</feature>
<keyword evidence="3 8" id="KW-1134">Transmembrane beta strand</keyword>
<dbReference type="SUPFAM" id="SSF56935">
    <property type="entry name" value="Porins"/>
    <property type="match status" value="1"/>
</dbReference>
<dbReference type="InterPro" id="IPR036942">
    <property type="entry name" value="Beta-barrel_TonB_sf"/>
</dbReference>
<dbReference type="Gene3D" id="2.40.170.20">
    <property type="entry name" value="TonB-dependent receptor, beta-barrel domain"/>
    <property type="match status" value="1"/>
</dbReference>
<dbReference type="InterPro" id="IPR023996">
    <property type="entry name" value="TonB-dep_OMP_SusC/RagA"/>
</dbReference>
<reference evidence="13 14" key="1">
    <citation type="submission" date="2019-03" db="EMBL/GenBank/DDBJ databases">
        <title>Diversity of the mouse oral microbiome.</title>
        <authorList>
            <person name="Joseph S."/>
            <person name="Aduse-Opoku J."/>
            <person name="Curtis M."/>
            <person name="Wade W."/>
            <person name="Hashim A."/>
        </authorList>
    </citation>
    <scope>NUCLEOTIDE SEQUENCE [LARGE SCALE GENOMIC DNA]</scope>
    <source>
        <strain evidence="13 14">P11</strain>
    </source>
</reference>
<proteinExistence type="inferred from homology"/>
<sequence length="997" mass="111251">MLKRILFLLFAVCSLAVYGQNVEVKGKVVDDINDPLPGVSVSIKGTTRGTITDVDGNYSIEVSRNQTLVFSLVGMTPQEVVYTGQPAINVSLATDDKRLEEVVVIGYQTIKKADLTGAVSVFNPTEMKNTIVTGTVGDALGTLPGLTVRTAGNPGSEGKVEIRGTGTLGDSQPLYVVDGIVSGANRDFNFNDIESIQVLKDASAAAIYGSRAGNGVIIITTKQGKEGKMKIDVSSRMTLQWLPKYNLTNRDQWIQLNDLAFANAGKAPANHFDGNTDWQEEVFKTGIVQDHNISFSGGTKDSRYFISGNYQHNSGTTIGAKSERFTLRSNTSASRNFGDNVTFRIGENIVLSHFGVDELNTNPIIDVYRMLPTIPIHDSNNAAKGGYGFGDGSRDVTFGSNPFAKEDFENTTNSNLRIRGNTFTELEAFKMFKYRFNFGFDFSNDKHKYLRKEGYWTYNQPYDPSSLNKNQAQYQGFVFDNTLEFNKKFDKHDISAVLGISYQTSTYEQIWGTKNDVLMTGSDYFDNLDAALSNPKTGNYKDLQKLFSVFGRINYNYDDRYLMSFTMRRDESSKFSPSNRVGYFPSVSAGWRISKESFFDVSWVDDLKLRANYGVLGTSNIGVWDWVSFITVFPQAVFGTGQSVQTGMTQIKLANADLKWEKLSQINAGFDAALLNNKLAISVDYFMKETKDVLTPMQILMVTGNNGGNPNVNAATLQNTGIEVSATWRDKIGKDFGYSFNVNGSFLKNKIKELGYGRTEFTQWDTKSKVGHPIGEWYLIKTDGLFRSEEEVQAHKNSEGKLIQPNARPGDVRFVDANDDGMITDADRQYCGSTLPKFQLGMNWGFEYKGFDLQLQFSGAFGHKSFNGPRSAYDRFDDNSNYRADYDPWTPDNPNAKDPRPIYADSRNVRGNQDRWLENGSYLRVKQMALGYNLPKSLLGEVFSGIRVYVNAQNLITFTSYKGLDPEFLNTNIWDRSYDGGSFPNPRGVTFGAQVSF</sequence>
<keyword evidence="13" id="KW-0675">Receptor</keyword>
<evidence type="ECO:0000256" key="1">
    <source>
        <dbReference type="ARBA" id="ARBA00004571"/>
    </source>
</evidence>
<dbReference type="NCBIfam" id="TIGR04057">
    <property type="entry name" value="SusC_RagA_signa"/>
    <property type="match status" value="1"/>
</dbReference>
<protein>
    <submittedName>
        <fullName evidence="13">TonB-dependent receptor</fullName>
    </submittedName>
</protein>
<comment type="caution">
    <text evidence="13">The sequence shown here is derived from an EMBL/GenBank/DDBJ whole genome shotgun (WGS) entry which is preliminary data.</text>
</comment>
<evidence type="ECO:0000256" key="7">
    <source>
        <dbReference type="ARBA" id="ARBA00023237"/>
    </source>
</evidence>
<dbReference type="Gene3D" id="2.60.40.1120">
    <property type="entry name" value="Carboxypeptidase-like, regulatory domain"/>
    <property type="match status" value="1"/>
</dbReference>
<keyword evidence="4 8" id="KW-0812">Transmembrane</keyword>
<dbReference type="GO" id="GO:0009279">
    <property type="term" value="C:cell outer membrane"/>
    <property type="evidence" value="ECO:0007669"/>
    <property type="project" value="UniProtKB-SubCell"/>
</dbReference>
<dbReference type="InterPro" id="IPR012910">
    <property type="entry name" value="Plug_dom"/>
</dbReference>
<feature type="chain" id="PRO_5021445147" evidence="10">
    <location>
        <begin position="20"/>
        <end position="997"/>
    </location>
</feature>
<keyword evidence="5 9" id="KW-0798">TonB box</keyword>
<dbReference type="InterPro" id="IPR008969">
    <property type="entry name" value="CarboxyPept-like_regulatory"/>
</dbReference>